<reference evidence="1 2" key="1">
    <citation type="submission" date="2019-10" db="EMBL/GenBank/DDBJ databases">
        <authorList>
            <person name="Palmer J.M."/>
        </authorList>
    </citation>
    <scope>NUCLEOTIDE SEQUENCE [LARGE SCALE GENOMIC DNA]</scope>
    <source>
        <strain evidence="1 2">TWF730</strain>
    </source>
</reference>
<protein>
    <recommendedName>
        <fullName evidence="3">F-box domain-containing protein</fullName>
    </recommendedName>
</protein>
<dbReference type="AlphaFoldDB" id="A0AAV9UZL8"/>
<evidence type="ECO:0000313" key="1">
    <source>
        <dbReference type="EMBL" id="KAK6352097.1"/>
    </source>
</evidence>
<dbReference type="Proteomes" id="UP001373714">
    <property type="component" value="Unassembled WGS sequence"/>
</dbReference>
<evidence type="ECO:0000313" key="2">
    <source>
        <dbReference type="Proteomes" id="UP001373714"/>
    </source>
</evidence>
<dbReference type="EMBL" id="JAVHNS010000006">
    <property type="protein sequence ID" value="KAK6352097.1"/>
    <property type="molecule type" value="Genomic_DNA"/>
</dbReference>
<proteinExistence type="predicted"/>
<accession>A0AAV9UZL8</accession>
<name>A0AAV9UZL8_9PEZI</name>
<gene>
    <name evidence="1" type="ORF">TWF730_008928</name>
</gene>
<keyword evidence="2" id="KW-1185">Reference proteome</keyword>
<evidence type="ECO:0008006" key="3">
    <source>
        <dbReference type="Google" id="ProtNLM"/>
    </source>
</evidence>
<comment type="caution">
    <text evidence="1">The sequence shown here is derived from an EMBL/GenBank/DDBJ whole genome shotgun (WGS) entry which is preliminary data.</text>
</comment>
<sequence length="449" mass="52053">MTPTPPLNKLERVSRELCTVFRKVPPRWPSNSLAALEKQYPISPIHRIRSSERYNGHPYLLSLPLEILQTIAAFLPTPGDAIQLACSSKVLYLQLGPSNRFFWFQILKDKMKKYKRFNGRTHYYSVVLNHLAGKLKGCQVCLTQGKNCEIRVAGVFYKTLCFDCKRQTFWGMNWHHTRMKYPEITFPETLKATCASHGLCLHLPSIRIIHAVQIIEEQTVPSLPSFKSASQPDHRFLSRWNFRLSRLQGLGTSIVFLINFLADFYARLYTDFHVLKTPAQFRHFLELRFLEIVSDPTTPLNSRHPQDLYEMLYRCAVRLTCFRNSPYKVLSTETAVLTGDILYDLLGNNIVTSTFFPTAKKPLLLSKWIKDYVSDNPAKGFRSRACVGRFTWCCFCRRGVFDRAGDTATSDTHLQTLHETAYSRQGLAEHIFKYHNHRFAQNWEWSPVQ</sequence>
<organism evidence="1 2">
    <name type="scientific">Orbilia blumenaviensis</name>
    <dbReference type="NCBI Taxonomy" id="1796055"/>
    <lineage>
        <taxon>Eukaryota</taxon>
        <taxon>Fungi</taxon>
        <taxon>Dikarya</taxon>
        <taxon>Ascomycota</taxon>
        <taxon>Pezizomycotina</taxon>
        <taxon>Orbiliomycetes</taxon>
        <taxon>Orbiliales</taxon>
        <taxon>Orbiliaceae</taxon>
        <taxon>Orbilia</taxon>
    </lineage>
</organism>